<keyword evidence="2" id="KW-0479">Metal-binding</keyword>
<dbReference type="Gene3D" id="3.40.605.10">
    <property type="entry name" value="Aldehyde Dehydrogenase, Chain A, domain 1"/>
    <property type="match status" value="1"/>
</dbReference>
<evidence type="ECO:0000313" key="11">
    <source>
        <dbReference type="Proteomes" id="UP000825699"/>
    </source>
</evidence>
<accession>A0AAJ1AA74</accession>
<dbReference type="InterPro" id="IPR016162">
    <property type="entry name" value="Ald_DH_N"/>
</dbReference>
<dbReference type="GO" id="GO:0046872">
    <property type="term" value="F:metal ion binding"/>
    <property type="evidence" value="ECO:0007669"/>
    <property type="project" value="UniProtKB-KW"/>
</dbReference>
<evidence type="ECO:0000256" key="7">
    <source>
        <dbReference type="PROSITE-ProRule" id="PRU10007"/>
    </source>
</evidence>
<evidence type="ECO:0000256" key="4">
    <source>
        <dbReference type="ARBA" id="ARBA00022958"/>
    </source>
</evidence>
<evidence type="ECO:0000256" key="2">
    <source>
        <dbReference type="ARBA" id="ARBA00022723"/>
    </source>
</evidence>
<dbReference type="RefSeq" id="WP_222261287.1">
    <property type="nucleotide sequence ID" value="NZ_JAAXEB010000010.1"/>
</dbReference>
<evidence type="ECO:0000256" key="3">
    <source>
        <dbReference type="ARBA" id="ARBA00022857"/>
    </source>
</evidence>
<evidence type="ECO:0000256" key="6">
    <source>
        <dbReference type="ARBA" id="ARBA00023097"/>
    </source>
</evidence>
<dbReference type="InterPro" id="IPR015590">
    <property type="entry name" value="Aldehyde_DH_dom"/>
</dbReference>
<gene>
    <name evidence="10" type="ORF">HFO42_18250</name>
</gene>
<dbReference type="PROSITE" id="PS00070">
    <property type="entry name" value="ALDEHYDE_DEHYDR_CYS"/>
    <property type="match status" value="1"/>
</dbReference>
<dbReference type="Gene3D" id="3.40.309.10">
    <property type="entry name" value="Aldehyde Dehydrogenase, Chain A, domain 2"/>
    <property type="match status" value="1"/>
</dbReference>
<evidence type="ECO:0000256" key="5">
    <source>
        <dbReference type="ARBA" id="ARBA00023002"/>
    </source>
</evidence>
<dbReference type="Pfam" id="PF00171">
    <property type="entry name" value="Aldedh"/>
    <property type="match status" value="1"/>
</dbReference>
<dbReference type="GO" id="GO:0016620">
    <property type="term" value="F:oxidoreductase activity, acting on the aldehyde or oxo group of donors, NAD or NADP as acceptor"/>
    <property type="evidence" value="ECO:0007669"/>
    <property type="project" value="InterPro"/>
</dbReference>
<dbReference type="InterPro" id="IPR016161">
    <property type="entry name" value="Ald_DH/histidinol_DH"/>
</dbReference>
<keyword evidence="4" id="KW-0630">Potassium</keyword>
<dbReference type="InterPro" id="IPR029510">
    <property type="entry name" value="Ald_DH_CS_GLU"/>
</dbReference>
<dbReference type="Proteomes" id="UP000825699">
    <property type="component" value="Unassembled WGS sequence"/>
</dbReference>
<dbReference type="SUPFAM" id="SSF53720">
    <property type="entry name" value="ALDH-like"/>
    <property type="match status" value="1"/>
</dbReference>
<evidence type="ECO:0000259" key="9">
    <source>
        <dbReference type="Pfam" id="PF00171"/>
    </source>
</evidence>
<comment type="similarity">
    <text evidence="1 8">Belongs to the aldehyde dehydrogenase family.</text>
</comment>
<protein>
    <submittedName>
        <fullName evidence="10">Aldehyde dehydrogenase</fullName>
    </submittedName>
</protein>
<organism evidence="10 11">
    <name type="scientific">Rhizobium leguminosarum</name>
    <dbReference type="NCBI Taxonomy" id="384"/>
    <lineage>
        <taxon>Bacteria</taxon>
        <taxon>Pseudomonadati</taxon>
        <taxon>Pseudomonadota</taxon>
        <taxon>Alphaproteobacteria</taxon>
        <taxon>Hyphomicrobiales</taxon>
        <taxon>Rhizobiaceae</taxon>
        <taxon>Rhizobium/Agrobacterium group</taxon>
        <taxon>Rhizobium</taxon>
    </lineage>
</organism>
<feature type="active site" evidence="7">
    <location>
        <position position="248"/>
    </location>
</feature>
<evidence type="ECO:0000256" key="1">
    <source>
        <dbReference type="ARBA" id="ARBA00009986"/>
    </source>
</evidence>
<dbReference type="PROSITE" id="PS00687">
    <property type="entry name" value="ALDEHYDE_DEHYDR_GLU"/>
    <property type="match status" value="1"/>
</dbReference>
<dbReference type="PANTHER" id="PTHR11699">
    <property type="entry name" value="ALDEHYDE DEHYDROGENASE-RELATED"/>
    <property type="match status" value="1"/>
</dbReference>
<evidence type="ECO:0000256" key="8">
    <source>
        <dbReference type="RuleBase" id="RU003345"/>
    </source>
</evidence>
<dbReference type="CDD" id="cd07114">
    <property type="entry name" value="ALDH_DhaS"/>
    <property type="match status" value="1"/>
</dbReference>
<reference evidence="10" key="1">
    <citation type="submission" date="2020-04" db="EMBL/GenBank/DDBJ databases">
        <title>Global-level population genomics supports evidence of horizontal gene transfer on evolution of Rhizobia in Lentils.</title>
        <authorList>
            <person name="Gai Y."/>
            <person name="Cook D."/>
            <person name="Riely B."/>
        </authorList>
    </citation>
    <scope>NUCLEOTIDE SEQUENCE</scope>
    <source>
        <strain evidence="10">Derici101B</strain>
    </source>
</reference>
<sequence>MRRFQHYIDGEFSDGEASYPSIDPASGTVWAEMPEAREGDVDRAVNAADRALYDGPWPKLTATQRGKLLYKLADLVAANAQVLAELETRDTGKIIRETSAQIAYVAEYYRYYAGIADKIEGAYLPIDKPDMDVWLRREPIGVVAMVVPWNSQLFLSAVKIGPALAAGCTMVVKASEDGPAPLLEFARLVHEAGFPAGVVNIITGFGASCGAALGRHPKVAHVAFTGGPETARHVVRNSAENLASTSLELGGKSPFIVFADADLESAANAQVAGIFAATGQSCVAGSRLIVERSIKDKFVALLREKAEAIRIGAPLDMATEVGPLATKRQQDNIGALIAKSIESGARLVTGGRKIDGDGYYFPPTILDCDDVASPSLVEEFFGPVLSVVSFETEAEALRLANDTRYGLASGVFTQNLTRAHRLMKGLRAGIVWVNTYRVVSPIAPFGGFGLSGHGREGGMAAALDYTRTKTIWLRTSDDPIPDPFVMR</sequence>
<proteinExistence type="inferred from homology"/>
<feature type="domain" description="Aldehyde dehydrogenase" evidence="9">
    <location>
        <begin position="17"/>
        <end position="471"/>
    </location>
</feature>
<evidence type="ECO:0000313" key="10">
    <source>
        <dbReference type="EMBL" id="MBY5630027.1"/>
    </source>
</evidence>
<keyword evidence="5 8" id="KW-0560">Oxidoreductase</keyword>
<keyword evidence="3" id="KW-0521">NADP</keyword>
<name>A0AAJ1AA74_RHILE</name>
<dbReference type="InterPro" id="IPR016163">
    <property type="entry name" value="Ald_DH_C"/>
</dbReference>
<keyword evidence="6" id="KW-0558">Oxidation</keyword>
<dbReference type="AlphaFoldDB" id="A0AAJ1AA74"/>
<dbReference type="EMBL" id="JAAXEP010000009">
    <property type="protein sequence ID" value="MBY5630027.1"/>
    <property type="molecule type" value="Genomic_DNA"/>
</dbReference>
<dbReference type="FunFam" id="3.40.605.10:FF:000007">
    <property type="entry name" value="NAD/NADP-dependent betaine aldehyde dehydrogenase"/>
    <property type="match status" value="1"/>
</dbReference>
<dbReference type="InterPro" id="IPR016160">
    <property type="entry name" value="Ald_DH_CS_CYS"/>
</dbReference>
<comment type="caution">
    <text evidence="10">The sequence shown here is derived from an EMBL/GenBank/DDBJ whole genome shotgun (WGS) entry which is preliminary data.</text>
</comment>
<dbReference type="FunFam" id="3.40.309.10:FF:000012">
    <property type="entry name" value="Betaine aldehyde dehydrogenase"/>
    <property type="match status" value="1"/>
</dbReference>